<evidence type="ECO:0000256" key="6">
    <source>
        <dbReference type="ARBA" id="ARBA00022630"/>
    </source>
</evidence>
<evidence type="ECO:0000256" key="4">
    <source>
        <dbReference type="ARBA" id="ARBA00012011"/>
    </source>
</evidence>
<evidence type="ECO:0000256" key="8">
    <source>
        <dbReference type="ARBA" id="ARBA00022827"/>
    </source>
</evidence>
<feature type="region of interest" description="Disordered" evidence="13">
    <location>
        <begin position="895"/>
        <end position="934"/>
    </location>
</feature>
<accession>A0A1X2IU51</accession>
<keyword evidence="18" id="KW-1185">Reference proteome</keyword>
<evidence type="ECO:0000256" key="13">
    <source>
        <dbReference type="SAM" id="MobiDB-lite"/>
    </source>
</evidence>
<dbReference type="InterPro" id="IPR017927">
    <property type="entry name" value="FAD-bd_FR_type"/>
</dbReference>
<evidence type="ECO:0000256" key="9">
    <source>
        <dbReference type="ARBA" id="ARBA00023002"/>
    </source>
</evidence>
<comment type="similarity">
    <text evidence="3">Belongs to the flavoprotein pyridine nucleotide cytochrome reductase family.</text>
</comment>
<keyword evidence="5" id="KW-0343">GTPase activation</keyword>
<dbReference type="InterPro" id="IPR024584">
    <property type="entry name" value="Tuberin_N"/>
</dbReference>
<keyword evidence="11" id="KW-0496">Mitochondrion</keyword>
<dbReference type="Proteomes" id="UP000193560">
    <property type="component" value="Unassembled WGS sequence"/>
</dbReference>
<feature type="domain" description="Rap-GAP" evidence="15">
    <location>
        <begin position="1757"/>
        <end position="2002"/>
    </location>
</feature>
<comment type="cofactor">
    <cofactor evidence="1">
        <name>FAD</name>
        <dbReference type="ChEBI" id="CHEBI:57692"/>
    </cofactor>
</comment>
<dbReference type="EC" id="1.6.2.2" evidence="4"/>
<dbReference type="OrthoDB" id="19311at2759"/>
<evidence type="ECO:0000256" key="3">
    <source>
        <dbReference type="ARBA" id="ARBA00006105"/>
    </source>
</evidence>
<dbReference type="PROSITE" id="PS50085">
    <property type="entry name" value="RAPGAP"/>
    <property type="match status" value="1"/>
</dbReference>
<evidence type="ECO:0000259" key="15">
    <source>
        <dbReference type="PROSITE" id="PS50085"/>
    </source>
</evidence>
<dbReference type="Pfam" id="PF02145">
    <property type="entry name" value="Rap_GAP"/>
    <property type="match status" value="1"/>
</dbReference>
<reference evidence="17 18" key="1">
    <citation type="submission" date="2016-07" db="EMBL/GenBank/DDBJ databases">
        <title>Pervasive Adenine N6-methylation of Active Genes in Fungi.</title>
        <authorList>
            <consortium name="DOE Joint Genome Institute"/>
            <person name="Mondo S.J."/>
            <person name="Dannebaum R.O."/>
            <person name="Kuo R.C."/>
            <person name="Labutti K."/>
            <person name="Haridas S."/>
            <person name="Kuo A."/>
            <person name="Salamov A."/>
            <person name="Ahrendt S.R."/>
            <person name="Lipzen A."/>
            <person name="Sullivan W."/>
            <person name="Andreopoulos W.B."/>
            <person name="Clum A."/>
            <person name="Lindquist E."/>
            <person name="Daum C."/>
            <person name="Ramamoorthy G.K."/>
            <person name="Gryganskyi A."/>
            <person name="Culley D."/>
            <person name="Magnuson J.K."/>
            <person name="James T.Y."/>
            <person name="O'Malley M.A."/>
            <person name="Stajich J.E."/>
            <person name="Spatafora J.W."/>
            <person name="Visel A."/>
            <person name="Grigoriev I.V."/>
        </authorList>
    </citation>
    <scope>NUCLEOTIDE SEQUENCE [LARGE SCALE GENOMIC DNA]</scope>
    <source>
        <strain evidence="17 18">NRRL 1336</strain>
    </source>
</reference>
<evidence type="ECO:0000259" key="16">
    <source>
        <dbReference type="PROSITE" id="PS51384"/>
    </source>
</evidence>
<dbReference type="GO" id="GO:0032007">
    <property type="term" value="P:negative regulation of TOR signaling"/>
    <property type="evidence" value="ECO:0007669"/>
    <property type="project" value="TreeGrafter"/>
</dbReference>
<dbReference type="Pfam" id="PF00970">
    <property type="entry name" value="FAD_binding_6"/>
    <property type="match status" value="1"/>
</dbReference>
<feature type="compositionally biased region" description="Acidic residues" evidence="13">
    <location>
        <begin position="1086"/>
        <end position="1109"/>
    </location>
</feature>
<dbReference type="Pfam" id="PF11864">
    <property type="entry name" value="DUF3384"/>
    <property type="match status" value="1"/>
</dbReference>
<keyword evidence="7" id="KW-1000">Mitochondrion outer membrane</keyword>
<feature type="transmembrane region" description="Helical" evidence="14">
    <location>
        <begin position="7"/>
        <end position="25"/>
    </location>
</feature>
<dbReference type="FunFam" id="3.40.50.11210:FF:000007">
    <property type="entry name" value="Tuberous sclerosis 2"/>
    <property type="match status" value="1"/>
</dbReference>
<evidence type="ECO:0000256" key="5">
    <source>
        <dbReference type="ARBA" id="ARBA00022468"/>
    </source>
</evidence>
<evidence type="ECO:0000256" key="14">
    <source>
        <dbReference type="SAM" id="Phobius"/>
    </source>
</evidence>
<dbReference type="GO" id="GO:0005634">
    <property type="term" value="C:nucleus"/>
    <property type="evidence" value="ECO:0007669"/>
    <property type="project" value="InterPro"/>
</dbReference>
<dbReference type="PRINTS" id="PR00406">
    <property type="entry name" value="CYTB5RDTASE"/>
</dbReference>
<feature type="compositionally biased region" description="Basic and acidic residues" evidence="13">
    <location>
        <begin position="912"/>
        <end position="921"/>
    </location>
</feature>
<dbReference type="InterPro" id="IPR017938">
    <property type="entry name" value="Riboflavin_synthase-like_b-brl"/>
</dbReference>
<dbReference type="FunFam" id="2.40.30.10:FF:000032">
    <property type="entry name" value="NADH-cytochrome b5 reductase"/>
    <property type="match status" value="1"/>
</dbReference>
<dbReference type="CDD" id="cd06183">
    <property type="entry name" value="cyt_b5_reduct_like"/>
    <property type="match status" value="1"/>
</dbReference>
<keyword evidence="14" id="KW-0472">Membrane</keyword>
<evidence type="ECO:0000313" key="17">
    <source>
        <dbReference type="EMBL" id="ORZ22316.1"/>
    </source>
</evidence>
<evidence type="ECO:0000256" key="7">
    <source>
        <dbReference type="ARBA" id="ARBA00022787"/>
    </source>
</evidence>
<dbReference type="SUPFAM" id="SSF52343">
    <property type="entry name" value="Ferredoxin reductase-like, C-terminal NADP-linked domain"/>
    <property type="match status" value="1"/>
</dbReference>
<dbReference type="Pfam" id="PF00175">
    <property type="entry name" value="NAD_binding_1"/>
    <property type="match status" value="1"/>
</dbReference>
<dbReference type="SUPFAM" id="SSF63380">
    <property type="entry name" value="Riboflavin synthase domain-like"/>
    <property type="match status" value="1"/>
</dbReference>
<evidence type="ECO:0000313" key="18">
    <source>
        <dbReference type="Proteomes" id="UP000193560"/>
    </source>
</evidence>
<feature type="compositionally biased region" description="Low complexity" evidence="13">
    <location>
        <begin position="924"/>
        <end position="934"/>
    </location>
</feature>
<feature type="compositionally biased region" description="Low complexity" evidence="13">
    <location>
        <begin position="1618"/>
        <end position="1632"/>
    </location>
</feature>
<keyword evidence="14" id="KW-0812">Transmembrane</keyword>
<feature type="compositionally biased region" description="Low complexity" evidence="13">
    <location>
        <begin position="2002"/>
        <end position="2052"/>
    </location>
</feature>
<evidence type="ECO:0000256" key="12">
    <source>
        <dbReference type="ARBA" id="ARBA00047682"/>
    </source>
</evidence>
<sequence>MDSLQSLIPYILSVVILAASAFFFLSKKSPVLDPKVYRNFKLVDKTVLSHNTSIYRFGLPRKNDVLGLPIGQHISVMAEINGKQISRSYTPTSLDEDAGHFDLLIKTYPSGNISRLFSELKIGDSMAVRGPKGNFNYAPNLVHSIGMIAGGTGITPMLQIIQDILLKKELDELASKHDSFDVYYVLNNPPSGWTGGVGFVTQDMIKEHLPAATSNARILVCGPPMMVTAMTKATTDLGFEMPRAVMETCLNVANADPAAALDARPVLPLLSSTQPLSSRLKHLKVFSGLCENYTFTHLENIFFTVQDILEPNKARESRHWVFEFMLACIHGQYNNLGMARVTFYNTLRNYDNWDDFYDMYRVLYALCKGGRDISGFEKNIGKLLISWLDITLQHVPHYPHRLLLTSYTGGFRALSSSKGSSLNSPTTTHTTVAADHTNNATDSTGHITTTTTSSSTIGKGTKATTATIPYLSDILHLLTVIAKFNFALFEEDQVTHMMAATQQAFYASNHADDITTCLAFCDVVVRYRSVPFGALKPLLKIICGTVTIPTGILSTPSSSSSISCWSIFFNLLRSHHAHRAILTLCNFLDTPLEPGSSAENLAEGAIALLTETAWDGTHSQLQGAADVYKVSDTVLLLYFSRVVQQGGKNNGVIYACVLKSLTILVANSEDQRIGLMDWDVVWDIVDTCTSFVLGMMDDSHQKQVLQDQLPNQHSGGDTIGDDNDSDSDLTYNAVHQLGRFLGRVYKLYLSEQYNGPAGRFMQVLYALRRYASESSATILLDYYETEHYFLPSSENWIELLLEITNNFFVSPPNKTTTKIRLRVLTIVEDVCLAVKAIFDAMLGILKVCSQCRCSATQQNAYSVVDAGIEQRNNNPNSPLITTPLSVTGKNDFLHRSSSLSTRRKHPQSKTKATHDTQDRTLHPSTTSTTSSGSISSVSCPLAHGQCGGVSGACRITDLFETLLRNNNKDKCIKAYNVITQISYESGGLFCPFGGPQLVAVDLLLRLRCSPNHRVYVIEQVPVTEENNYVLAIRKAYDLRKATIQKQRENGPFGSIISQPSTSKERYGQSSPFILSYKKRQGYGNNGDDDGDEGEGDGDDTDAYSDDGDQSIDTAGSDGNLNAVLNINNMVKGYLTVLSDSPNWELVVFVARRLSCQLATKHMFCGARTSLRNLRRALVKWISSRNFLKQVTHIPPTVKRNDLNVHAYHILTALISYRGLFKKHAQDEMVYAFYIGITQVTAATTPCIHALMICCHELPLSIAKMLNEILQRMSQIISEGSVSVHILEFLSGLARLPNLYSNFVGDMYKPVFAIALNYLQHARSVTGFSRTGYNAIESQMSPPSTPNMNNSPLFNSPNTPSSIPSASSQHKHQQNKDASQQGAMSEYVLIMAYMVITVWFTAIPIRERRKHVPFIIQRLLAGNSVDEQTYTCIDMLSRFTFADISLSPHKSMVSNILMDGPDDSMVVGHGHGKSTKSRISRTWVYGHTLLTLKTAKALGWMEMTIRRSSGTVSLMCNIENNIKSNEIDYKTLPALLMMQYQPDLMAHRLVNELDTEQHDDMTDSAGLEKDGTNKHNQSMMEGEALGITFDGEEDDSAAETKTANVAPSLADHRKTSNILSTPTSPLSATSSTSYGRLDGSTSMAPKSPPLTSHQMTATVSSPSISSPLLSPLMKTPHLDKTKVARAQEERVHTIVRDILSDQHGEHGVSQQSRNIIRKVEPSLDPGFLYIQLNNYPDLTGSMEMLPPLPDDEATLRAIDNLDRIPVVDFHKIGVIYVGKGQREEVEILANPRGSPEYVKFLNGLGTIERLRGFAGNAGGLDKEMDIDGAFAYFWKDDVTEMVFHVATMMPTQLDRDSQCSGKKRHIGNDSVTIVYFDDDDIASEYAFDTLSGQFNVINIVVTPYSMSTESVSPSQAALGQENTFFKVTMQQRPDMPNMGPISEPKLISAQSLPGFVRLISLHANIFAQIFHRFGAGGKQEYVSNWRERLRLIRRVRDRILHQQLQLQQQQQPVPSSTNTATTSNNATSTTMGGAPITSASGTSGSGTGSAATTPNISNPSNTMPNLPNNITSTPASGIINANSTSTTPTLISLNSSKIHMENLFDFTRYT</sequence>
<evidence type="ECO:0000256" key="2">
    <source>
        <dbReference type="ARBA" id="ARBA00004294"/>
    </source>
</evidence>
<evidence type="ECO:0000256" key="10">
    <source>
        <dbReference type="ARBA" id="ARBA00023027"/>
    </source>
</evidence>
<feature type="region of interest" description="Disordered" evidence="13">
    <location>
        <begin position="1083"/>
        <end position="1115"/>
    </location>
</feature>
<feature type="domain" description="FAD-binding FR-type" evidence="16">
    <location>
        <begin position="35"/>
        <end position="138"/>
    </location>
</feature>
<comment type="subcellular location">
    <subcellularLocation>
        <location evidence="2">Mitochondrion outer membrane</location>
    </subcellularLocation>
</comment>
<feature type="compositionally biased region" description="Low complexity" evidence="13">
    <location>
        <begin position="1337"/>
        <end position="1351"/>
    </location>
</feature>
<dbReference type="GO" id="GO:0005096">
    <property type="term" value="F:GTPase activator activity"/>
    <property type="evidence" value="ECO:0007669"/>
    <property type="project" value="UniProtKB-KW"/>
</dbReference>
<dbReference type="Gene3D" id="3.40.50.11210">
    <property type="entry name" value="Rap/Ran-GAP"/>
    <property type="match status" value="1"/>
</dbReference>
<dbReference type="GO" id="GO:0005741">
    <property type="term" value="C:mitochondrial outer membrane"/>
    <property type="evidence" value="ECO:0007669"/>
    <property type="project" value="UniProtKB-SubCell"/>
</dbReference>
<feature type="region of interest" description="Disordered" evidence="13">
    <location>
        <begin position="1335"/>
        <end position="1377"/>
    </location>
</feature>
<dbReference type="PANTHER" id="PTHR10063:SF0">
    <property type="entry name" value="TUBERIN"/>
    <property type="match status" value="1"/>
</dbReference>
<dbReference type="Gene3D" id="3.40.50.80">
    <property type="entry name" value="Nucleotide-binding domain of ferredoxin-NADP reductase (FNR) module"/>
    <property type="match status" value="2"/>
</dbReference>
<dbReference type="GO" id="GO:0090524">
    <property type="term" value="F:cytochrome-b5 reductase activity, acting on NADH"/>
    <property type="evidence" value="ECO:0007669"/>
    <property type="project" value="UniProtKB-EC"/>
</dbReference>
<dbReference type="PANTHER" id="PTHR10063">
    <property type="entry name" value="TUBERIN"/>
    <property type="match status" value="1"/>
</dbReference>
<feature type="region of interest" description="Disordered" evidence="13">
    <location>
        <begin position="2002"/>
        <end position="2068"/>
    </location>
</feature>
<dbReference type="InterPro" id="IPR039261">
    <property type="entry name" value="FNR_nucleotide-bd"/>
</dbReference>
<dbReference type="InterPro" id="IPR018515">
    <property type="entry name" value="Tuberin-type_domain"/>
</dbReference>
<keyword evidence="14" id="KW-1133">Transmembrane helix</keyword>
<feature type="compositionally biased region" description="Polar residues" evidence="13">
    <location>
        <begin position="1352"/>
        <end position="1367"/>
    </location>
</feature>
<dbReference type="SUPFAM" id="SSF111347">
    <property type="entry name" value="Rap/Ran-GAP"/>
    <property type="match status" value="1"/>
</dbReference>
<evidence type="ECO:0000256" key="11">
    <source>
        <dbReference type="ARBA" id="ARBA00023128"/>
    </source>
</evidence>
<comment type="catalytic activity">
    <reaction evidence="12">
        <text>2 Fe(III)-[cytochrome b5] + NADH = 2 Fe(II)-[cytochrome b5] + NAD(+) + H(+)</text>
        <dbReference type="Rhea" id="RHEA:46680"/>
        <dbReference type="Rhea" id="RHEA-COMP:10438"/>
        <dbReference type="Rhea" id="RHEA-COMP:10439"/>
        <dbReference type="ChEBI" id="CHEBI:15378"/>
        <dbReference type="ChEBI" id="CHEBI:29033"/>
        <dbReference type="ChEBI" id="CHEBI:29034"/>
        <dbReference type="ChEBI" id="CHEBI:57540"/>
        <dbReference type="ChEBI" id="CHEBI:57945"/>
        <dbReference type="EC" id="1.6.2.2"/>
    </reaction>
</comment>
<feature type="region of interest" description="Disordered" evidence="13">
    <location>
        <begin position="1593"/>
        <end position="1671"/>
    </location>
</feature>
<dbReference type="InterPro" id="IPR035974">
    <property type="entry name" value="Rap/Ran-GAP_sf"/>
</dbReference>
<name>A0A1X2IU51_9FUNG</name>
<dbReference type="PROSITE" id="PS51384">
    <property type="entry name" value="FAD_FR"/>
    <property type="match status" value="1"/>
</dbReference>
<dbReference type="Pfam" id="PF03542">
    <property type="entry name" value="Tuberin"/>
    <property type="match status" value="1"/>
</dbReference>
<dbReference type="GO" id="GO:0051056">
    <property type="term" value="P:regulation of small GTPase mediated signal transduction"/>
    <property type="evidence" value="ECO:0007669"/>
    <property type="project" value="InterPro"/>
</dbReference>
<comment type="caution">
    <text evidence="17">The sequence shown here is derived from an EMBL/GenBank/DDBJ whole genome shotgun (WGS) entry which is preliminary data.</text>
</comment>
<keyword evidence="9" id="KW-0560">Oxidoreductase</keyword>
<dbReference type="Gene3D" id="2.40.30.10">
    <property type="entry name" value="Translation factors"/>
    <property type="match status" value="1"/>
</dbReference>
<feature type="compositionally biased region" description="Polar residues" evidence="13">
    <location>
        <begin position="2053"/>
        <end position="2068"/>
    </location>
</feature>
<dbReference type="InterPro" id="IPR001433">
    <property type="entry name" value="OxRdtase_FAD/NAD-bd"/>
</dbReference>
<dbReference type="EMBL" id="MCGE01000004">
    <property type="protein sequence ID" value="ORZ22316.1"/>
    <property type="molecule type" value="Genomic_DNA"/>
</dbReference>
<keyword evidence="10" id="KW-0520">NAD</keyword>
<dbReference type="InterPro" id="IPR027107">
    <property type="entry name" value="Tuberin/Ral-act_asu"/>
</dbReference>
<gene>
    <name evidence="17" type="ORF">BCR42DRAFT_447633</name>
</gene>
<dbReference type="InterPro" id="IPR000331">
    <property type="entry name" value="Rap/Ran_GAP_dom"/>
</dbReference>
<feature type="compositionally biased region" description="Low complexity" evidence="13">
    <location>
        <begin position="1659"/>
        <end position="1671"/>
    </location>
</feature>
<feature type="compositionally biased region" description="Polar residues" evidence="13">
    <location>
        <begin position="1638"/>
        <end position="1658"/>
    </location>
</feature>
<protein>
    <recommendedName>
        <fullName evidence="4">cytochrome-b5 reductase</fullName>
        <ecNumber evidence="4">1.6.2.2</ecNumber>
    </recommendedName>
</protein>
<keyword evidence="6" id="KW-0285">Flavoprotein</keyword>
<keyword evidence="8" id="KW-0274">FAD</keyword>
<organism evidence="17 18">
    <name type="scientific">Absidia repens</name>
    <dbReference type="NCBI Taxonomy" id="90262"/>
    <lineage>
        <taxon>Eukaryota</taxon>
        <taxon>Fungi</taxon>
        <taxon>Fungi incertae sedis</taxon>
        <taxon>Mucoromycota</taxon>
        <taxon>Mucoromycotina</taxon>
        <taxon>Mucoromycetes</taxon>
        <taxon>Mucorales</taxon>
        <taxon>Cunninghamellaceae</taxon>
        <taxon>Absidia</taxon>
    </lineage>
</organism>
<proteinExistence type="inferred from homology"/>
<dbReference type="GO" id="GO:0033596">
    <property type="term" value="C:TSC1-TSC2 complex"/>
    <property type="evidence" value="ECO:0007669"/>
    <property type="project" value="TreeGrafter"/>
</dbReference>
<dbReference type="InterPro" id="IPR008333">
    <property type="entry name" value="Cbr1-like_FAD-bd_dom"/>
</dbReference>
<evidence type="ECO:0000256" key="1">
    <source>
        <dbReference type="ARBA" id="ARBA00001974"/>
    </source>
</evidence>
<dbReference type="STRING" id="90262.A0A1X2IU51"/>